<feature type="transmembrane region" description="Helical" evidence="10">
    <location>
        <begin position="162"/>
        <end position="183"/>
    </location>
</feature>
<evidence type="ECO:0000256" key="8">
    <source>
        <dbReference type="ARBA" id="ARBA00023315"/>
    </source>
</evidence>
<keyword evidence="6" id="KW-0564">Palmitate</keyword>
<keyword evidence="3 10" id="KW-0812">Transmembrane</keyword>
<proteinExistence type="inferred from homology"/>
<evidence type="ECO:0000256" key="7">
    <source>
        <dbReference type="ARBA" id="ARBA00023288"/>
    </source>
</evidence>
<evidence type="ECO:0000256" key="2">
    <source>
        <dbReference type="ARBA" id="ARBA00022679"/>
    </source>
</evidence>
<dbReference type="Pfam" id="PF01529">
    <property type="entry name" value="DHHC"/>
    <property type="match status" value="1"/>
</dbReference>
<dbReference type="EMBL" id="MCGO01000043">
    <property type="protein sequence ID" value="ORY38574.1"/>
    <property type="molecule type" value="Genomic_DNA"/>
</dbReference>
<dbReference type="PROSITE" id="PS50216">
    <property type="entry name" value="DHHC"/>
    <property type="match status" value="1"/>
</dbReference>
<organism evidence="12 13">
    <name type="scientific">Rhizoclosmatium globosum</name>
    <dbReference type="NCBI Taxonomy" id="329046"/>
    <lineage>
        <taxon>Eukaryota</taxon>
        <taxon>Fungi</taxon>
        <taxon>Fungi incertae sedis</taxon>
        <taxon>Chytridiomycota</taxon>
        <taxon>Chytridiomycota incertae sedis</taxon>
        <taxon>Chytridiomycetes</taxon>
        <taxon>Chytridiales</taxon>
        <taxon>Chytriomycetaceae</taxon>
        <taxon>Rhizoclosmatium</taxon>
    </lineage>
</organism>
<evidence type="ECO:0000256" key="5">
    <source>
        <dbReference type="ARBA" id="ARBA00023136"/>
    </source>
</evidence>
<feature type="transmembrane region" description="Helical" evidence="10">
    <location>
        <begin position="12"/>
        <end position="31"/>
    </location>
</feature>
<feature type="transmembrane region" description="Helical" evidence="10">
    <location>
        <begin position="51"/>
        <end position="72"/>
    </location>
</feature>
<keyword evidence="2 10" id="KW-0808">Transferase</keyword>
<keyword evidence="13" id="KW-1185">Reference proteome</keyword>
<evidence type="ECO:0000256" key="9">
    <source>
        <dbReference type="ARBA" id="ARBA00048048"/>
    </source>
</evidence>
<sequence>MRVDWDLVWKGLAWIPVGLTVLLVAWSYYGFVGTAIWQLKGWDFALVSVPYHIVLLLWAASYFRVIATLPGYPHGARKLSTSATNTMVDTSDIEQQQGLLNESSIELEAPILQEPTFVSLETKRDGKPRYCKKCQAWKPDRAHHCSQCGICVLRMGWKNHKFFFLFLFYTVIYCAGICIYLVQHLIRAFKARHVSEIIIQLNLHWLFLIFVSGAFGVVLLTFLGMHVVYVLTNKTTIESMERARRIRLDGYSVSTTPAMDTEMASTRAAASSIISTTTPTSTATTAWSQYGVNIFDVGAKENWKAVMGRDWRVWFLPIDSSEGDGHTFPINYDAMEKLRRMSAATSV</sequence>
<dbReference type="EC" id="2.3.1.225" evidence="10"/>
<dbReference type="AlphaFoldDB" id="A0A1Y2BV73"/>
<evidence type="ECO:0000313" key="13">
    <source>
        <dbReference type="Proteomes" id="UP000193642"/>
    </source>
</evidence>
<dbReference type="OrthoDB" id="9909019at2759"/>
<dbReference type="InterPro" id="IPR001594">
    <property type="entry name" value="Palmitoyltrfase_DHHC"/>
</dbReference>
<feature type="domain" description="Palmitoyltransferase DHHC" evidence="11">
    <location>
        <begin position="127"/>
        <end position="241"/>
    </location>
</feature>
<dbReference type="InterPro" id="IPR039859">
    <property type="entry name" value="PFA4/ZDH16/20/ERF2-like"/>
</dbReference>
<comment type="subcellular location">
    <subcellularLocation>
        <location evidence="1">Membrane</location>
        <topology evidence="1">Multi-pass membrane protein</topology>
    </subcellularLocation>
</comment>
<evidence type="ECO:0000256" key="10">
    <source>
        <dbReference type="RuleBase" id="RU079119"/>
    </source>
</evidence>
<feature type="transmembrane region" description="Helical" evidence="10">
    <location>
        <begin position="203"/>
        <end position="232"/>
    </location>
</feature>
<evidence type="ECO:0000256" key="3">
    <source>
        <dbReference type="ARBA" id="ARBA00022692"/>
    </source>
</evidence>
<keyword evidence="7" id="KW-0449">Lipoprotein</keyword>
<dbReference type="Proteomes" id="UP000193642">
    <property type="component" value="Unassembled WGS sequence"/>
</dbReference>
<comment type="similarity">
    <text evidence="10">Belongs to the DHHC palmitoyltransferase family.</text>
</comment>
<keyword evidence="4 10" id="KW-1133">Transmembrane helix</keyword>
<evidence type="ECO:0000256" key="1">
    <source>
        <dbReference type="ARBA" id="ARBA00004141"/>
    </source>
</evidence>
<evidence type="ECO:0000256" key="6">
    <source>
        <dbReference type="ARBA" id="ARBA00023139"/>
    </source>
</evidence>
<gene>
    <name evidence="12" type="ORF">BCR33DRAFT_788811</name>
</gene>
<dbReference type="PANTHER" id="PTHR12246">
    <property type="entry name" value="PALMITOYLTRANSFERASE ZDHHC16"/>
    <property type="match status" value="1"/>
</dbReference>
<dbReference type="GO" id="GO:0019706">
    <property type="term" value="F:protein-cysteine S-palmitoyltransferase activity"/>
    <property type="evidence" value="ECO:0007669"/>
    <property type="project" value="UniProtKB-EC"/>
</dbReference>
<evidence type="ECO:0000259" key="11">
    <source>
        <dbReference type="Pfam" id="PF01529"/>
    </source>
</evidence>
<comment type="catalytic activity">
    <reaction evidence="9 10">
        <text>L-cysteinyl-[protein] + hexadecanoyl-CoA = S-hexadecanoyl-L-cysteinyl-[protein] + CoA</text>
        <dbReference type="Rhea" id="RHEA:36683"/>
        <dbReference type="Rhea" id="RHEA-COMP:10131"/>
        <dbReference type="Rhea" id="RHEA-COMP:11032"/>
        <dbReference type="ChEBI" id="CHEBI:29950"/>
        <dbReference type="ChEBI" id="CHEBI:57287"/>
        <dbReference type="ChEBI" id="CHEBI:57379"/>
        <dbReference type="ChEBI" id="CHEBI:74151"/>
        <dbReference type="EC" id="2.3.1.225"/>
    </reaction>
</comment>
<keyword evidence="5 10" id="KW-0472">Membrane</keyword>
<dbReference type="GO" id="GO:0016020">
    <property type="term" value="C:membrane"/>
    <property type="evidence" value="ECO:0007669"/>
    <property type="project" value="UniProtKB-SubCell"/>
</dbReference>
<keyword evidence="8 10" id="KW-0012">Acyltransferase</keyword>
<comment type="caution">
    <text evidence="12">The sequence shown here is derived from an EMBL/GenBank/DDBJ whole genome shotgun (WGS) entry which is preliminary data.</text>
</comment>
<evidence type="ECO:0000256" key="4">
    <source>
        <dbReference type="ARBA" id="ARBA00022989"/>
    </source>
</evidence>
<accession>A0A1Y2BV73</accession>
<reference evidence="12 13" key="1">
    <citation type="submission" date="2016-07" db="EMBL/GenBank/DDBJ databases">
        <title>Pervasive Adenine N6-methylation of Active Genes in Fungi.</title>
        <authorList>
            <consortium name="DOE Joint Genome Institute"/>
            <person name="Mondo S.J."/>
            <person name="Dannebaum R.O."/>
            <person name="Kuo R.C."/>
            <person name="Labutti K."/>
            <person name="Haridas S."/>
            <person name="Kuo A."/>
            <person name="Salamov A."/>
            <person name="Ahrendt S.R."/>
            <person name="Lipzen A."/>
            <person name="Sullivan W."/>
            <person name="Andreopoulos W.B."/>
            <person name="Clum A."/>
            <person name="Lindquist E."/>
            <person name="Daum C."/>
            <person name="Ramamoorthy G.K."/>
            <person name="Gryganskyi A."/>
            <person name="Culley D."/>
            <person name="Magnuson J.K."/>
            <person name="James T.Y."/>
            <person name="O'Malley M.A."/>
            <person name="Stajich J.E."/>
            <person name="Spatafora J.W."/>
            <person name="Visel A."/>
            <person name="Grigoriev I.V."/>
        </authorList>
    </citation>
    <scope>NUCLEOTIDE SEQUENCE [LARGE SCALE GENOMIC DNA]</scope>
    <source>
        <strain evidence="12 13">JEL800</strain>
    </source>
</reference>
<name>A0A1Y2BV73_9FUNG</name>
<protein>
    <recommendedName>
        <fullName evidence="10">Palmitoyltransferase</fullName>
        <ecNumber evidence="10">2.3.1.225</ecNumber>
    </recommendedName>
</protein>
<evidence type="ECO:0000313" key="12">
    <source>
        <dbReference type="EMBL" id="ORY38574.1"/>
    </source>
</evidence>
<comment type="domain">
    <text evidence="10">The DHHC domain is required for palmitoyltransferase activity.</text>
</comment>